<feature type="non-terminal residue" evidence="7">
    <location>
        <position position="904"/>
    </location>
</feature>
<keyword evidence="4" id="KW-0677">Repeat</keyword>
<reference evidence="7" key="1">
    <citation type="submission" date="2023-06" db="EMBL/GenBank/DDBJ databases">
        <authorList>
            <person name="Delattre M."/>
        </authorList>
    </citation>
    <scope>NUCLEOTIDE SEQUENCE</scope>
    <source>
        <strain evidence="7">AF72</strain>
    </source>
</reference>
<dbReference type="PANTHER" id="PTHR12302:SF2">
    <property type="entry name" value="STAPHYLOCOCCAL NUCLEASE DOMAIN-CONTAINING PROTEIN 1"/>
    <property type="match status" value="1"/>
</dbReference>
<comment type="subcellular location">
    <subcellularLocation>
        <location evidence="1">Cytoplasm</location>
    </subcellularLocation>
</comment>
<dbReference type="InterPro" id="IPR047386">
    <property type="entry name" value="Tudor_TDRD11"/>
</dbReference>
<organism evidence="7 8">
    <name type="scientific">Mesorhabditis spiculigera</name>
    <dbReference type="NCBI Taxonomy" id="96644"/>
    <lineage>
        <taxon>Eukaryota</taxon>
        <taxon>Metazoa</taxon>
        <taxon>Ecdysozoa</taxon>
        <taxon>Nematoda</taxon>
        <taxon>Chromadorea</taxon>
        <taxon>Rhabditida</taxon>
        <taxon>Rhabditina</taxon>
        <taxon>Rhabditomorpha</taxon>
        <taxon>Rhabditoidea</taxon>
        <taxon>Rhabditidae</taxon>
        <taxon>Mesorhabditinae</taxon>
        <taxon>Mesorhabditis</taxon>
    </lineage>
</organism>
<evidence type="ECO:0000313" key="8">
    <source>
        <dbReference type="Proteomes" id="UP001177023"/>
    </source>
</evidence>
<sequence length="904" mass="100617">MADLAPSQPPTQQSMRRGMVKQVLSGDAVVIQGTATQGPPPEATVYLSSVTAPRLGKRPTDTVSGTPDEPYAWEAREWLRKKIVGQVVTFIKDYTASSGRDHGKIFLGGTNVDNAENVTKTGVAEGYLEVRQGKVMDEYSQELLALQEEAKSSKIGRWDENLKPREVTWTIDNPRQLVEKYQQKPVDAVIEMIRDGSTFRMMLLPSFEYITLQLSGVKSPSTRAQDGKAEPFAEEAKFFAEIRLLQRDVQVVLESSSNQNLVGSVLHPKGNIAESLLREGYAKCVDWSIGLCTGGAEKLRAAERAAKEKKLRLWRGYAPNASSSLSAEKKHFTGKVVEVVMNDALIVRKDDGTEIKVHLSSVRLPREQGDADGAKPTGPVNRQFRPLYDVPFMFQAREFLRRKLIGKPVQVTIDYIQPRSEQFPEKTCCTVKQGDLNVAEALITRGLSKVVRHRSDDDNRSSAYDALLAAEANAEKAAKGLFSPKDKDRKDTHRIQELAGDAARSKQFLSYLQRGGRNEGVVEFIASGSRLRIYVPKETCLITFLLGGINCPKGARPGGAASEGEPYAAEAAQFTRSLIMQHEVEFDVEGIDKMGNFIGYLYVKPQEGGRPQNLSELLVEQGLASVHHFSAEKSGHYNSLVSAEIRAKNAKRNIWANFKEEPEDEEKRTQSDDKSERVVSYKKVAITDVQRGNFKFSAQLLDDGPKLEKLMGELREHLNSNPPLTGSYQPRRGDLCAAKFSADNQWYRAKVESSRAGNADILFIDYGNRESVPANSLAALPREFSNTGAFAKEYGLALASIPNDKDYAVTSDQALEQVLFSKPTAELNVEYRANGAEYAQVLIDIDGKRTDVGRLLVADGFALADKRREFRLQQLVNDYQEAEQEARKRRRNIWEFGDFTGNDL</sequence>
<dbReference type="FunFam" id="2.40.50.90:FF:000002">
    <property type="entry name" value="Staphylococcal nuclease domain-containing protein"/>
    <property type="match status" value="1"/>
</dbReference>
<evidence type="ECO:0000256" key="4">
    <source>
        <dbReference type="ARBA" id="ARBA00022737"/>
    </source>
</evidence>
<dbReference type="Gene3D" id="2.30.30.140">
    <property type="match status" value="1"/>
</dbReference>
<dbReference type="GO" id="GO:0006402">
    <property type="term" value="P:mRNA catabolic process"/>
    <property type="evidence" value="ECO:0007669"/>
    <property type="project" value="TreeGrafter"/>
</dbReference>
<dbReference type="FunFam" id="2.40.50.90:FF:000018">
    <property type="entry name" value="Ribonuclease"/>
    <property type="match status" value="1"/>
</dbReference>
<proteinExistence type="predicted"/>
<dbReference type="FunFam" id="2.30.30.140:FF:000018">
    <property type="entry name" value="Serine/threonine-protein kinase 31"/>
    <property type="match status" value="1"/>
</dbReference>
<dbReference type="GO" id="GO:0031332">
    <property type="term" value="C:RNAi effector complex"/>
    <property type="evidence" value="ECO:0007669"/>
    <property type="project" value="InterPro"/>
</dbReference>
<keyword evidence="3" id="KW-0963">Cytoplasm</keyword>
<dbReference type="FunFam" id="2.40.50.90:FF:000001">
    <property type="entry name" value="Staphylococcal nuclease domain-containing protein"/>
    <property type="match status" value="1"/>
</dbReference>
<feature type="domain" description="TNase-like" evidence="6">
    <location>
        <begin position="14"/>
        <end position="160"/>
    </location>
</feature>
<dbReference type="Pfam" id="PF00567">
    <property type="entry name" value="TUDOR"/>
    <property type="match status" value="1"/>
</dbReference>
<evidence type="ECO:0000259" key="6">
    <source>
        <dbReference type="PROSITE" id="PS50830"/>
    </source>
</evidence>
<dbReference type="InterPro" id="IPR002999">
    <property type="entry name" value="Tudor"/>
</dbReference>
<dbReference type="SMART" id="SM00318">
    <property type="entry name" value="SNc"/>
    <property type="match status" value="4"/>
</dbReference>
<dbReference type="InterPro" id="IPR035437">
    <property type="entry name" value="SNase_OB-fold_sf"/>
</dbReference>
<comment type="caution">
    <text evidence="7">The sequence shown here is derived from an EMBL/GenBank/DDBJ whole genome shotgun (WGS) entry which is preliminary data.</text>
</comment>
<dbReference type="PANTHER" id="PTHR12302">
    <property type="entry name" value="EBNA2 BINDING PROTEIN P100"/>
    <property type="match status" value="1"/>
</dbReference>
<name>A0AA36GDX0_9BILA</name>
<dbReference type="PROSITE" id="PS50304">
    <property type="entry name" value="TUDOR"/>
    <property type="match status" value="1"/>
</dbReference>
<dbReference type="PIRSF" id="PIRSF017179">
    <property type="entry name" value="RISC-Tudor-SN"/>
    <property type="match status" value="1"/>
</dbReference>
<feature type="domain" description="TNase-like" evidence="6">
    <location>
        <begin position="184"/>
        <end position="316"/>
    </location>
</feature>
<evidence type="ECO:0000256" key="3">
    <source>
        <dbReference type="ARBA" id="ARBA00022490"/>
    </source>
</evidence>
<dbReference type="SUPFAM" id="SSF50199">
    <property type="entry name" value="Staphylococcal nuclease"/>
    <property type="match status" value="5"/>
</dbReference>
<protein>
    <recommendedName>
        <fullName evidence="2">Staphylococcal nuclease domain-containing protein 1</fullName>
    </recommendedName>
</protein>
<dbReference type="GO" id="GO:0005829">
    <property type="term" value="C:cytosol"/>
    <property type="evidence" value="ECO:0007669"/>
    <property type="project" value="TreeGrafter"/>
</dbReference>
<dbReference type="InterPro" id="IPR016685">
    <property type="entry name" value="Silence_cplx_Nase-comp_TudorSN"/>
</dbReference>
<dbReference type="PROSITE" id="PS50830">
    <property type="entry name" value="TNASE_3"/>
    <property type="match status" value="4"/>
</dbReference>
<evidence type="ECO:0000313" key="7">
    <source>
        <dbReference type="EMBL" id="CAJ0581780.1"/>
    </source>
</evidence>
<dbReference type="GO" id="GO:0005634">
    <property type="term" value="C:nucleus"/>
    <property type="evidence" value="ECO:0007669"/>
    <property type="project" value="TreeGrafter"/>
</dbReference>
<dbReference type="GO" id="GO:0004518">
    <property type="term" value="F:nuclease activity"/>
    <property type="evidence" value="ECO:0007669"/>
    <property type="project" value="TreeGrafter"/>
</dbReference>
<gene>
    <name evidence="7" type="ORF">MSPICULIGERA_LOCUS19934</name>
</gene>
<keyword evidence="8" id="KW-1185">Reference proteome</keyword>
<dbReference type="Gene3D" id="2.40.50.90">
    <property type="match status" value="5"/>
</dbReference>
<evidence type="ECO:0000256" key="1">
    <source>
        <dbReference type="ARBA" id="ARBA00004496"/>
    </source>
</evidence>
<evidence type="ECO:0000259" key="5">
    <source>
        <dbReference type="PROSITE" id="PS50304"/>
    </source>
</evidence>
<dbReference type="SMART" id="SM00333">
    <property type="entry name" value="TUDOR"/>
    <property type="match status" value="1"/>
</dbReference>
<feature type="domain" description="Tudor" evidence="5">
    <location>
        <begin position="729"/>
        <end position="787"/>
    </location>
</feature>
<dbReference type="GO" id="GO:0031047">
    <property type="term" value="P:regulatory ncRNA-mediated gene silencing"/>
    <property type="evidence" value="ECO:0007669"/>
    <property type="project" value="InterPro"/>
</dbReference>
<evidence type="ECO:0000256" key="2">
    <source>
        <dbReference type="ARBA" id="ARBA00017230"/>
    </source>
</evidence>
<dbReference type="CDD" id="cd20433">
    <property type="entry name" value="Tudor_TDRD11"/>
    <property type="match status" value="1"/>
</dbReference>
<feature type="domain" description="TNase-like" evidence="6">
    <location>
        <begin position="330"/>
        <end position="484"/>
    </location>
</feature>
<dbReference type="AlphaFoldDB" id="A0AA36GDX0"/>
<accession>A0AA36GDX0</accession>
<dbReference type="Pfam" id="PF00565">
    <property type="entry name" value="SNase"/>
    <property type="match status" value="5"/>
</dbReference>
<dbReference type="EMBL" id="CATQJA010002663">
    <property type="protein sequence ID" value="CAJ0581780.1"/>
    <property type="molecule type" value="Genomic_DNA"/>
</dbReference>
<dbReference type="InterPro" id="IPR016071">
    <property type="entry name" value="Staphylococal_nuclease_OB-fold"/>
</dbReference>
<dbReference type="CDD" id="cd00175">
    <property type="entry name" value="SNc"/>
    <property type="match status" value="2"/>
</dbReference>
<dbReference type="GO" id="GO:0003723">
    <property type="term" value="F:RNA binding"/>
    <property type="evidence" value="ECO:0007669"/>
    <property type="project" value="TreeGrafter"/>
</dbReference>
<feature type="domain" description="TNase-like" evidence="6">
    <location>
        <begin position="516"/>
        <end position="657"/>
    </location>
</feature>
<dbReference type="SUPFAM" id="SSF63748">
    <property type="entry name" value="Tudor/PWWP/MBT"/>
    <property type="match status" value="1"/>
</dbReference>
<dbReference type="Proteomes" id="UP001177023">
    <property type="component" value="Unassembled WGS sequence"/>
</dbReference>